<protein>
    <submittedName>
        <fullName evidence="1">Uncharacterized protein</fullName>
    </submittedName>
</protein>
<dbReference type="Proteomes" id="UP000617041">
    <property type="component" value="Unassembled WGS sequence"/>
</dbReference>
<organism evidence="1 2">
    <name type="scientific">Ramlibacter algicola</name>
    <dbReference type="NCBI Taxonomy" id="2795217"/>
    <lineage>
        <taxon>Bacteria</taxon>
        <taxon>Pseudomonadati</taxon>
        <taxon>Pseudomonadota</taxon>
        <taxon>Betaproteobacteria</taxon>
        <taxon>Burkholderiales</taxon>
        <taxon>Comamonadaceae</taxon>
        <taxon>Ramlibacter</taxon>
    </lineage>
</organism>
<evidence type="ECO:0000313" key="1">
    <source>
        <dbReference type="EMBL" id="MBK0394508.1"/>
    </source>
</evidence>
<gene>
    <name evidence="1" type="ORF">I8E28_18030</name>
</gene>
<dbReference type="EMBL" id="JAEDAO010000001">
    <property type="protein sequence ID" value="MBK0394508.1"/>
    <property type="molecule type" value="Genomic_DNA"/>
</dbReference>
<comment type="caution">
    <text evidence="1">The sequence shown here is derived from an EMBL/GenBank/DDBJ whole genome shotgun (WGS) entry which is preliminary data.</text>
</comment>
<dbReference type="RefSeq" id="WP_200789595.1">
    <property type="nucleotide sequence ID" value="NZ_JAEDAO010000001.1"/>
</dbReference>
<evidence type="ECO:0000313" key="2">
    <source>
        <dbReference type="Proteomes" id="UP000617041"/>
    </source>
</evidence>
<sequence>MPTPSQPVPLNTPTGLAGQLRGVRRTVLQSVLSVLSKAGNSDEKKLEAVREEVLRALDACGPFAADIRMRVRHCTDLEDMWYLRPQLNSVLQGALGEEMATAAMQRITALFVGAGFPVPGGGPPRRR</sequence>
<proteinExistence type="predicted"/>
<reference evidence="1" key="1">
    <citation type="submission" date="2020-12" db="EMBL/GenBank/DDBJ databases">
        <title>Ramlibacter sp. nov., isolated from a freshwater alga, Cryptomonas.</title>
        <authorList>
            <person name="Kim H.M."/>
            <person name="Jeon C.O."/>
        </authorList>
    </citation>
    <scope>NUCLEOTIDE SEQUENCE</scope>
    <source>
        <strain evidence="1">CrO1</strain>
    </source>
</reference>
<keyword evidence="2" id="KW-1185">Reference proteome</keyword>
<accession>A0A934UT84</accession>
<name>A0A934UT84_9BURK</name>
<dbReference type="AlphaFoldDB" id="A0A934UT84"/>